<gene>
    <name evidence="1" type="ORF">SAMN02982929_06159</name>
    <name evidence="2" type="ORF">SAMN05216506_105127</name>
</gene>
<dbReference type="EMBL" id="FNVB01000010">
    <property type="protein sequence ID" value="SEG95301.1"/>
    <property type="molecule type" value="Genomic_DNA"/>
</dbReference>
<evidence type="ECO:0000313" key="4">
    <source>
        <dbReference type="Proteomes" id="UP000236729"/>
    </source>
</evidence>
<protein>
    <submittedName>
        <fullName evidence="1">Uncharacterized protein</fullName>
    </submittedName>
</protein>
<evidence type="ECO:0000313" key="2">
    <source>
        <dbReference type="EMBL" id="SFD57769.1"/>
    </source>
</evidence>
<accession>A0A1H6EDG8</accession>
<organism evidence="1 4">
    <name type="scientific">Saccharopolyspora kobensis</name>
    <dbReference type="NCBI Taxonomy" id="146035"/>
    <lineage>
        <taxon>Bacteria</taxon>
        <taxon>Bacillati</taxon>
        <taxon>Actinomycetota</taxon>
        <taxon>Actinomycetes</taxon>
        <taxon>Pseudonocardiales</taxon>
        <taxon>Pseudonocardiaceae</taxon>
        <taxon>Saccharopolyspora</taxon>
    </lineage>
</organism>
<proteinExistence type="predicted"/>
<dbReference type="AlphaFoldDB" id="A0A1H6EDG8"/>
<accession>A0A1I1TGT5</accession>
<dbReference type="InterPro" id="IPR011043">
    <property type="entry name" value="Gal_Oxase/kelch_b-propeller"/>
</dbReference>
<dbReference type="EMBL" id="FOME01000005">
    <property type="protein sequence ID" value="SFD57769.1"/>
    <property type="molecule type" value="Genomic_DNA"/>
</dbReference>
<keyword evidence="3" id="KW-1185">Reference proteome</keyword>
<dbReference type="RefSeq" id="WP_093352380.1">
    <property type="nucleotide sequence ID" value="NZ_FNVB01000010.1"/>
</dbReference>
<evidence type="ECO:0000313" key="1">
    <source>
        <dbReference type="EMBL" id="SEG95301.1"/>
    </source>
</evidence>
<dbReference type="SMR" id="A0A1H6EDG8"/>
<reference evidence="1" key="1">
    <citation type="submission" date="2016-10" db="EMBL/GenBank/DDBJ databases">
        <authorList>
            <person name="de Groot N.N."/>
        </authorList>
    </citation>
    <scope>NUCLEOTIDE SEQUENCE [LARGE SCALE GENOMIC DNA]</scope>
    <source>
        <strain evidence="1">ATCC 20501</strain>
    </source>
</reference>
<evidence type="ECO:0000313" key="3">
    <source>
        <dbReference type="Proteomes" id="UP000199690"/>
    </source>
</evidence>
<dbReference type="SUPFAM" id="SSF50965">
    <property type="entry name" value="Galactose oxidase, central domain"/>
    <property type="match status" value="1"/>
</dbReference>
<sequence>MQHLGITWAAVMAALLVGQPALSAERWAEVPLPAQPHDAVLQTVVAGEGAAWAFGISDVPQEPGLQTLAFRRDEQGWEQVPAPAIGRTNAAAVISRDDAWVVGDGTSMHWNGAEWRQIPIVAPPDLDTQLLGVTSFGPDDVWAVGIMPGLGEAEGHNTVQRWNGEAWAQAPAPRTGMTFGIDGTSADDVWVVGTKTIGDEQHSTDVGIAVRWDGRQWREAPPLTLPDQHVQLRGVRAVAPDDVWAVGYRESPANRIKKPFAAHWDGTGWSAVPTPEENCDLTDLVQTVDGLFAIGSYCVLRYDGDAWQPVPLPSRLGGKQVALTGGAMLDDGRLLMGGFTGQAGGTRSTPFAATYGD</sequence>
<dbReference type="Proteomes" id="UP000199690">
    <property type="component" value="Unassembled WGS sequence"/>
</dbReference>
<dbReference type="Proteomes" id="UP000236729">
    <property type="component" value="Unassembled WGS sequence"/>
</dbReference>
<reference evidence="3 4" key="2">
    <citation type="submission" date="2016-10" db="EMBL/GenBank/DDBJ databases">
        <authorList>
            <person name="Varghese N."/>
            <person name="Submissions S."/>
        </authorList>
    </citation>
    <scope>NUCLEOTIDE SEQUENCE [LARGE SCALE GENOMIC DNA]</scope>
    <source>
        <strain evidence="4">ATCC 20501</strain>
        <strain evidence="2 3">CGMCC 4.3529</strain>
    </source>
</reference>
<name>A0A1H6EDG8_9PSEU</name>